<dbReference type="SUPFAM" id="SSF51110">
    <property type="entry name" value="alpha-D-mannose-specific plant lectins"/>
    <property type="match status" value="1"/>
</dbReference>
<keyword evidence="10" id="KW-0430">Lectin</keyword>
<evidence type="ECO:0000256" key="11">
    <source>
        <dbReference type="ARBA" id="ARBA00023157"/>
    </source>
</evidence>
<feature type="non-terminal residue" evidence="18">
    <location>
        <position position="538"/>
    </location>
</feature>
<sequence length="538" mass="59900">LLDSGNLVIRDGDGNNRSGASYLWQSFDQPGDTLVAGMRLTVNRKTGFSRHLTSWRSADDPSPGNYTFRLEVEKLPQLVLLQGSTVEYKSGVWNGVSFSGIQGIKGDERFNFSIVGSEGEVEYYAFQPLSKFYTYTIKLSNDGITNLLVWNDRASKWNAHLSRDDCDRYNSCGPYGVCNNPYCQCLKGFKPISQQDWEQGINSGGCVRVEELDCGGGYGFLPLKQVKLPDTRNATVDMSVGVEECRERCSRDCSCTAYARADVREGKSGCITWTGDLVDVRTLGWTETELFLRVPASALDPTPDDSKKSKSKRPMVVALTASVASGVLLVSLCGCGLWMKKRMKNKKTTMKAMITTNGGKRKQHGVVSIVGDDEELPLLDFETIASATSNFSLKNKIGEGGFGLVYKGVLDHGQEIAVKRLSWNSLQGIKEFMNEASLIAKLQHKNLVKLIGCCIREEERMLIYEYMENESLDSFIFDAAKRALLDWRTRLDIVLGIARGLMYLHHDSRFKIIHRDLKPSNILLDGKMIPKIADFGTA</sequence>
<keyword evidence="2" id="KW-0723">Serine/threonine-protein kinase</keyword>
<comment type="catalytic activity">
    <reaction evidence="13">
        <text>L-seryl-[protein] + ATP = O-phospho-L-seryl-[protein] + ADP + H(+)</text>
        <dbReference type="Rhea" id="RHEA:17989"/>
        <dbReference type="Rhea" id="RHEA-COMP:9863"/>
        <dbReference type="Rhea" id="RHEA-COMP:11604"/>
        <dbReference type="ChEBI" id="CHEBI:15378"/>
        <dbReference type="ChEBI" id="CHEBI:29999"/>
        <dbReference type="ChEBI" id="CHEBI:30616"/>
        <dbReference type="ChEBI" id="CHEBI:83421"/>
        <dbReference type="ChEBI" id="CHEBI:456216"/>
        <dbReference type="EC" id="2.7.11.1"/>
    </reaction>
</comment>
<evidence type="ECO:0000256" key="9">
    <source>
        <dbReference type="ARBA" id="ARBA00022840"/>
    </source>
</evidence>
<dbReference type="InterPro" id="IPR011009">
    <property type="entry name" value="Kinase-like_dom_sf"/>
</dbReference>
<keyword evidence="10" id="KW-0465">Mannose-binding</keyword>
<name>A0A1D1YYX4_9ARAE</name>
<dbReference type="InterPro" id="IPR001480">
    <property type="entry name" value="Bulb-type_lectin_dom"/>
</dbReference>
<dbReference type="InterPro" id="IPR000719">
    <property type="entry name" value="Prot_kinase_dom"/>
</dbReference>
<dbReference type="GO" id="GO:0004674">
    <property type="term" value="F:protein serine/threonine kinase activity"/>
    <property type="evidence" value="ECO:0007669"/>
    <property type="project" value="UniProtKB-KW"/>
</dbReference>
<evidence type="ECO:0000256" key="5">
    <source>
        <dbReference type="ARBA" id="ARBA00022729"/>
    </source>
</evidence>
<evidence type="ECO:0000256" key="13">
    <source>
        <dbReference type="ARBA" id="ARBA00048679"/>
    </source>
</evidence>
<reference evidence="18" key="1">
    <citation type="submission" date="2015-07" db="EMBL/GenBank/DDBJ databases">
        <title>Transcriptome Assembly of Anthurium amnicola.</title>
        <authorList>
            <person name="Suzuki J."/>
        </authorList>
    </citation>
    <scope>NUCLEOTIDE SEQUENCE</scope>
</reference>
<dbReference type="PANTHER" id="PTHR32444">
    <property type="entry name" value="BULB-TYPE LECTIN DOMAIN-CONTAINING PROTEIN"/>
    <property type="match status" value="1"/>
</dbReference>
<keyword evidence="4" id="KW-0808">Transferase</keyword>
<evidence type="ECO:0000256" key="10">
    <source>
        <dbReference type="ARBA" id="ARBA00023035"/>
    </source>
</evidence>
<evidence type="ECO:0000256" key="8">
    <source>
        <dbReference type="ARBA" id="ARBA00022777"/>
    </source>
</evidence>
<feature type="domain" description="Protein kinase" evidence="16">
    <location>
        <begin position="391"/>
        <end position="538"/>
    </location>
</feature>
<dbReference type="EC" id="2.7.11.1" evidence="1"/>
<dbReference type="InterPro" id="IPR003609">
    <property type="entry name" value="Pan_app"/>
</dbReference>
<dbReference type="PROSITE" id="PS00107">
    <property type="entry name" value="PROTEIN_KINASE_ATP"/>
    <property type="match status" value="1"/>
</dbReference>
<evidence type="ECO:0000256" key="3">
    <source>
        <dbReference type="ARBA" id="ARBA00022546"/>
    </source>
</evidence>
<dbReference type="InterPro" id="IPR008271">
    <property type="entry name" value="Ser/Thr_kinase_AS"/>
</dbReference>
<dbReference type="InterPro" id="IPR036426">
    <property type="entry name" value="Bulb-type_lectin_dom_sf"/>
</dbReference>
<dbReference type="Gene3D" id="3.30.200.20">
    <property type="entry name" value="Phosphorylase Kinase, domain 1"/>
    <property type="match status" value="1"/>
</dbReference>
<keyword evidence="15" id="KW-0472">Membrane</keyword>
<evidence type="ECO:0000256" key="2">
    <source>
        <dbReference type="ARBA" id="ARBA00022527"/>
    </source>
</evidence>
<dbReference type="AlphaFoldDB" id="A0A1D1YYX4"/>
<feature type="transmembrane region" description="Helical" evidence="15">
    <location>
        <begin position="315"/>
        <end position="339"/>
    </location>
</feature>
<protein>
    <recommendedName>
        <fullName evidence="1">non-specific serine/threonine protein kinase</fullName>
        <ecNumber evidence="1">2.7.11.1</ecNumber>
    </recommendedName>
</protein>
<keyword evidence="15" id="KW-1133">Transmembrane helix</keyword>
<evidence type="ECO:0000256" key="1">
    <source>
        <dbReference type="ARBA" id="ARBA00012513"/>
    </source>
</evidence>
<keyword evidence="3" id="KW-0348">Hemagglutinin</keyword>
<dbReference type="Pfam" id="PF01453">
    <property type="entry name" value="B_lectin"/>
    <property type="match status" value="1"/>
</dbReference>
<dbReference type="SMART" id="SM00220">
    <property type="entry name" value="S_TKc"/>
    <property type="match status" value="1"/>
</dbReference>
<organism evidence="18">
    <name type="scientific">Anthurium amnicola</name>
    <dbReference type="NCBI Taxonomy" id="1678845"/>
    <lineage>
        <taxon>Eukaryota</taxon>
        <taxon>Viridiplantae</taxon>
        <taxon>Streptophyta</taxon>
        <taxon>Embryophyta</taxon>
        <taxon>Tracheophyta</taxon>
        <taxon>Spermatophyta</taxon>
        <taxon>Magnoliopsida</taxon>
        <taxon>Liliopsida</taxon>
        <taxon>Araceae</taxon>
        <taxon>Pothoideae</taxon>
        <taxon>Potheae</taxon>
        <taxon>Anthurium</taxon>
    </lineage>
</organism>
<dbReference type="GO" id="GO:0005537">
    <property type="term" value="F:D-mannose binding"/>
    <property type="evidence" value="ECO:0007669"/>
    <property type="project" value="UniProtKB-KW"/>
</dbReference>
<dbReference type="InterPro" id="IPR001245">
    <property type="entry name" value="Ser-Thr/Tyr_kinase_cat_dom"/>
</dbReference>
<keyword evidence="15" id="KW-0812">Transmembrane</keyword>
<dbReference type="InterPro" id="IPR017441">
    <property type="entry name" value="Protein_kinase_ATP_BS"/>
</dbReference>
<dbReference type="InterPro" id="IPR000858">
    <property type="entry name" value="S_locus_glycoprot_dom"/>
</dbReference>
<evidence type="ECO:0000256" key="4">
    <source>
        <dbReference type="ARBA" id="ARBA00022679"/>
    </source>
</evidence>
<accession>A0A1D1YYX4</accession>
<dbReference type="Pfam" id="PF08276">
    <property type="entry name" value="PAN_2"/>
    <property type="match status" value="1"/>
</dbReference>
<proteinExistence type="predicted"/>
<evidence type="ECO:0000259" key="17">
    <source>
        <dbReference type="PROSITE" id="PS50948"/>
    </source>
</evidence>
<keyword evidence="6" id="KW-0677">Repeat</keyword>
<evidence type="ECO:0000313" key="18">
    <source>
        <dbReference type="EMBL" id="JAT59845.1"/>
    </source>
</evidence>
<dbReference type="GO" id="GO:0048544">
    <property type="term" value="P:recognition of pollen"/>
    <property type="evidence" value="ECO:0007669"/>
    <property type="project" value="InterPro"/>
</dbReference>
<comment type="catalytic activity">
    <reaction evidence="12">
        <text>L-threonyl-[protein] + ATP = O-phospho-L-threonyl-[protein] + ADP + H(+)</text>
        <dbReference type="Rhea" id="RHEA:46608"/>
        <dbReference type="Rhea" id="RHEA-COMP:11060"/>
        <dbReference type="Rhea" id="RHEA-COMP:11605"/>
        <dbReference type="ChEBI" id="CHEBI:15378"/>
        <dbReference type="ChEBI" id="CHEBI:30013"/>
        <dbReference type="ChEBI" id="CHEBI:30616"/>
        <dbReference type="ChEBI" id="CHEBI:61977"/>
        <dbReference type="ChEBI" id="CHEBI:456216"/>
        <dbReference type="EC" id="2.7.11.1"/>
    </reaction>
</comment>
<feature type="non-terminal residue" evidence="18">
    <location>
        <position position="1"/>
    </location>
</feature>
<keyword evidence="11" id="KW-1015">Disulfide bond</keyword>
<dbReference type="Pfam" id="PF00954">
    <property type="entry name" value="S_locus_glycop"/>
    <property type="match status" value="1"/>
</dbReference>
<dbReference type="Pfam" id="PF07714">
    <property type="entry name" value="PK_Tyr_Ser-Thr"/>
    <property type="match status" value="1"/>
</dbReference>
<evidence type="ECO:0000256" key="12">
    <source>
        <dbReference type="ARBA" id="ARBA00047899"/>
    </source>
</evidence>
<keyword evidence="7 14" id="KW-0547">Nucleotide-binding</keyword>
<evidence type="ECO:0000256" key="7">
    <source>
        <dbReference type="ARBA" id="ARBA00022741"/>
    </source>
</evidence>
<dbReference type="FunFam" id="3.30.200.20:FF:000145">
    <property type="entry name" value="receptor-like serine/threonine-protein kinase SD1-8"/>
    <property type="match status" value="1"/>
</dbReference>
<dbReference type="FunFam" id="1.10.510.10:FF:001023">
    <property type="entry name" value="Os07g0541700 protein"/>
    <property type="match status" value="1"/>
</dbReference>
<dbReference type="SUPFAM" id="SSF56112">
    <property type="entry name" value="Protein kinase-like (PK-like)"/>
    <property type="match status" value="1"/>
</dbReference>
<dbReference type="PROSITE" id="PS50948">
    <property type="entry name" value="PAN"/>
    <property type="match status" value="1"/>
</dbReference>
<dbReference type="CDD" id="cd01098">
    <property type="entry name" value="PAN_AP_plant"/>
    <property type="match status" value="1"/>
</dbReference>
<dbReference type="EMBL" id="GDJX01008091">
    <property type="protein sequence ID" value="JAT59845.1"/>
    <property type="molecule type" value="Transcribed_RNA"/>
</dbReference>
<keyword evidence="5" id="KW-0732">Signal</keyword>
<evidence type="ECO:0000256" key="14">
    <source>
        <dbReference type="PROSITE-ProRule" id="PRU10141"/>
    </source>
</evidence>
<keyword evidence="8 18" id="KW-0418">Kinase</keyword>
<keyword evidence="9 14" id="KW-0067">ATP-binding</keyword>
<dbReference type="PROSITE" id="PS00108">
    <property type="entry name" value="PROTEIN_KINASE_ST"/>
    <property type="match status" value="1"/>
</dbReference>
<feature type="binding site" evidence="14">
    <location>
        <position position="419"/>
    </location>
    <ligand>
        <name>ATP</name>
        <dbReference type="ChEBI" id="CHEBI:30616"/>
    </ligand>
</feature>
<evidence type="ECO:0000256" key="15">
    <source>
        <dbReference type="SAM" id="Phobius"/>
    </source>
</evidence>
<dbReference type="PROSITE" id="PS50011">
    <property type="entry name" value="PROTEIN_KINASE_DOM"/>
    <property type="match status" value="1"/>
</dbReference>
<dbReference type="GO" id="GO:0005524">
    <property type="term" value="F:ATP binding"/>
    <property type="evidence" value="ECO:0007669"/>
    <property type="project" value="UniProtKB-UniRule"/>
</dbReference>
<gene>
    <name evidence="18" type="primary">SD18_34</name>
    <name evidence="18" type="ORF">g.98550</name>
</gene>
<dbReference type="GO" id="GO:0051707">
    <property type="term" value="P:response to other organism"/>
    <property type="evidence" value="ECO:0007669"/>
    <property type="project" value="UniProtKB-ARBA"/>
</dbReference>
<feature type="domain" description="Apple" evidence="17">
    <location>
        <begin position="214"/>
        <end position="296"/>
    </location>
</feature>
<dbReference type="SMART" id="SM00473">
    <property type="entry name" value="PAN_AP"/>
    <property type="match status" value="1"/>
</dbReference>
<evidence type="ECO:0000256" key="6">
    <source>
        <dbReference type="ARBA" id="ARBA00022737"/>
    </source>
</evidence>
<evidence type="ECO:0000259" key="16">
    <source>
        <dbReference type="PROSITE" id="PS50011"/>
    </source>
</evidence>
<keyword evidence="18" id="KW-0675">Receptor</keyword>
<dbReference type="PANTHER" id="PTHR32444:SF235">
    <property type="entry name" value="OS01G0783900 PROTEIN"/>
    <property type="match status" value="1"/>
</dbReference>
<dbReference type="Gene3D" id="1.10.510.10">
    <property type="entry name" value="Transferase(Phosphotransferase) domain 1"/>
    <property type="match status" value="1"/>
</dbReference>